<evidence type="ECO:0000256" key="6">
    <source>
        <dbReference type="SAM" id="Phobius"/>
    </source>
</evidence>
<sequence length="624" mass="69768">MILQLPIGCSSLRVFTRGQALSPDAKITKPQYTGNVSTKTQKLEFYPIDVLETLQVARGQKIWGLSQLLTYGSESGYPENVDREAVATDKADVLLSDQILFHLGSLRLIILNPDVGLTHRIRQNASAWKEQVKTDIRVEKSQFDEDGATIWANQDLEPTPRSKRNYHWYNYLLYFIGTGFNNWTGGSGVIGVGLGWKSAIIIAFTGNMLAGTLVSLNSKAAARYHIGFPAVARSVYGMWGSSYQVAVRAILAAVWHATKVYECASYLNIMMKAIFGHHFTDIPNHVPASIGYTTQDFLCYFLVWVLMIPLLFKRPYQMKWFFTSSGILSFSAIFGLFIYCMVKSGGRISLDQFSTTNDLTPTQKKWQLIYAFSSTISNGSSYIESIPDMARWAHSQWSPIYVTLFTNWVFNPLSSVLGILGTSALQAATGQTIWTPWDIMSYMLEQHTSAGSRFDLRICRNVFFNFMGAYGIFMGPAVSIMLVEYFLISKGNIYIPSLYVGNKENEHYWYNGGWNIQAYIAYIVAVGLCMIGFVNKVGASVPAVGVDFGNLGWLMTFPTGAVVYYALYWVWPHPNVKNTRALGWQEIANQYDDILLTGVAGGSGDVESLEKDGVKTHDKDITDV</sequence>
<name>A0A093V3A3_TALMA</name>
<keyword evidence="5 6" id="KW-0472">Membrane</keyword>
<evidence type="ECO:0000256" key="4">
    <source>
        <dbReference type="ARBA" id="ARBA00022989"/>
    </source>
</evidence>
<evidence type="ECO:0000313" key="7">
    <source>
        <dbReference type="EMBL" id="KFX46675.1"/>
    </source>
</evidence>
<accession>A0A093V3A3</accession>
<feature type="transmembrane region" description="Helical" evidence="6">
    <location>
        <begin position="551"/>
        <end position="571"/>
    </location>
</feature>
<comment type="subcellular location">
    <subcellularLocation>
        <location evidence="1">Membrane</location>
        <topology evidence="1">Multi-pass membrane protein</topology>
    </subcellularLocation>
</comment>
<comment type="caution">
    <text evidence="7">The sequence shown here is derived from an EMBL/GenBank/DDBJ whole genome shotgun (WGS) entry which is preliminary data.</text>
</comment>
<dbReference type="EMBL" id="JPOX01000018">
    <property type="protein sequence ID" value="KFX46675.1"/>
    <property type="molecule type" value="Genomic_DNA"/>
</dbReference>
<feature type="transmembrane region" description="Helical" evidence="6">
    <location>
        <begin position="462"/>
        <end position="488"/>
    </location>
</feature>
<comment type="similarity">
    <text evidence="2">Belongs to the purine-cytosine permease (2.A.39) family.</text>
</comment>
<feature type="transmembrane region" description="Helical" evidence="6">
    <location>
        <begin position="519"/>
        <end position="539"/>
    </location>
</feature>
<dbReference type="PANTHER" id="PTHR30618">
    <property type="entry name" value="NCS1 FAMILY PURINE/PYRIMIDINE TRANSPORTER"/>
    <property type="match status" value="1"/>
</dbReference>
<dbReference type="InterPro" id="IPR045225">
    <property type="entry name" value="Uracil/uridine/allantoin_perm"/>
</dbReference>
<evidence type="ECO:0000256" key="3">
    <source>
        <dbReference type="ARBA" id="ARBA00022692"/>
    </source>
</evidence>
<evidence type="ECO:0000256" key="1">
    <source>
        <dbReference type="ARBA" id="ARBA00004141"/>
    </source>
</evidence>
<organism evidence="7">
    <name type="scientific">Talaromyces marneffei PM1</name>
    <dbReference type="NCBI Taxonomy" id="1077442"/>
    <lineage>
        <taxon>Eukaryota</taxon>
        <taxon>Fungi</taxon>
        <taxon>Dikarya</taxon>
        <taxon>Ascomycota</taxon>
        <taxon>Pezizomycotina</taxon>
        <taxon>Eurotiomycetes</taxon>
        <taxon>Eurotiomycetidae</taxon>
        <taxon>Eurotiales</taxon>
        <taxon>Trichocomaceae</taxon>
        <taxon>Talaromyces</taxon>
        <taxon>Talaromyces sect. Talaromyces</taxon>
    </lineage>
</organism>
<feature type="transmembrane region" description="Helical" evidence="6">
    <location>
        <begin position="320"/>
        <end position="342"/>
    </location>
</feature>
<dbReference type="AlphaFoldDB" id="A0A093V3A3"/>
<reference evidence="7" key="1">
    <citation type="journal article" date="2014" name="PLoS Genet.">
        <title>Signature Gene Expression Reveals Novel Clues to the Molecular Mechanisms of Dimorphic Transition in Penicillium marneffei.</title>
        <authorList>
            <person name="Yang E."/>
            <person name="Wang G."/>
            <person name="Cai J."/>
            <person name="Woo P.C."/>
            <person name="Lau S.K."/>
            <person name="Yuen K.-Y."/>
            <person name="Chow W.-N."/>
            <person name="Lin X."/>
        </authorList>
    </citation>
    <scope>NUCLEOTIDE SEQUENCE [LARGE SCALE GENOMIC DNA]</scope>
    <source>
        <strain evidence="7">PM1</strain>
    </source>
</reference>
<gene>
    <name evidence="7" type="ORF">GQ26_0181580</name>
</gene>
<dbReference type="PANTHER" id="PTHR30618:SF0">
    <property type="entry name" value="PURINE-URACIL PERMEASE NCS1"/>
    <property type="match status" value="1"/>
</dbReference>
<dbReference type="eggNOG" id="KOG2466">
    <property type="taxonomic scope" value="Eukaryota"/>
</dbReference>
<keyword evidence="4 6" id="KW-1133">Transmembrane helix</keyword>
<evidence type="ECO:0000256" key="2">
    <source>
        <dbReference type="ARBA" id="ARBA00008974"/>
    </source>
</evidence>
<dbReference type="Gene3D" id="1.10.4160.10">
    <property type="entry name" value="Hydantoin permease"/>
    <property type="match status" value="2"/>
</dbReference>
<dbReference type="GO" id="GO:0005886">
    <property type="term" value="C:plasma membrane"/>
    <property type="evidence" value="ECO:0007669"/>
    <property type="project" value="TreeGrafter"/>
</dbReference>
<evidence type="ECO:0000256" key="5">
    <source>
        <dbReference type="ARBA" id="ARBA00023136"/>
    </source>
</evidence>
<feature type="transmembrane region" description="Helical" evidence="6">
    <location>
        <begin position="198"/>
        <end position="216"/>
    </location>
</feature>
<dbReference type="Pfam" id="PF02133">
    <property type="entry name" value="Transp_cyt_pur"/>
    <property type="match status" value="2"/>
</dbReference>
<keyword evidence="3 6" id="KW-0812">Transmembrane</keyword>
<feature type="transmembrane region" description="Helical" evidence="6">
    <location>
        <begin position="297"/>
        <end position="314"/>
    </location>
</feature>
<dbReference type="GO" id="GO:0015205">
    <property type="term" value="F:nucleobase transmembrane transporter activity"/>
    <property type="evidence" value="ECO:0007669"/>
    <property type="project" value="TreeGrafter"/>
</dbReference>
<feature type="transmembrane region" description="Helical" evidence="6">
    <location>
        <begin position="171"/>
        <end position="192"/>
    </location>
</feature>
<dbReference type="InterPro" id="IPR001248">
    <property type="entry name" value="Pur-cyt_permease"/>
</dbReference>
<dbReference type="HOGENOM" id="CLU_021555_2_2_1"/>
<proteinExistence type="inferred from homology"/>
<protein>
    <submittedName>
        <fullName evidence="7">Allantoin permease</fullName>
    </submittedName>
</protein>